<comment type="caution">
    <text evidence="1">The sequence shown here is derived from an EMBL/GenBank/DDBJ whole genome shotgun (WGS) entry which is preliminary data.</text>
</comment>
<keyword evidence="2" id="KW-1185">Reference proteome</keyword>
<name>A0ACC2B474_DIPCM</name>
<protein>
    <submittedName>
        <fullName evidence="1">Uncharacterized protein</fullName>
    </submittedName>
</protein>
<gene>
    <name evidence="1" type="ORF">O6H91_17G012700</name>
</gene>
<organism evidence="1 2">
    <name type="scientific">Diphasiastrum complanatum</name>
    <name type="common">Issler's clubmoss</name>
    <name type="synonym">Lycopodium complanatum</name>
    <dbReference type="NCBI Taxonomy" id="34168"/>
    <lineage>
        <taxon>Eukaryota</taxon>
        <taxon>Viridiplantae</taxon>
        <taxon>Streptophyta</taxon>
        <taxon>Embryophyta</taxon>
        <taxon>Tracheophyta</taxon>
        <taxon>Lycopodiopsida</taxon>
        <taxon>Lycopodiales</taxon>
        <taxon>Lycopodiaceae</taxon>
        <taxon>Lycopodioideae</taxon>
        <taxon>Diphasiastrum</taxon>
    </lineage>
</organism>
<evidence type="ECO:0000313" key="1">
    <source>
        <dbReference type="EMBL" id="KAJ7524584.1"/>
    </source>
</evidence>
<reference evidence="2" key="1">
    <citation type="journal article" date="2024" name="Proc. Natl. Acad. Sci. U.S.A.">
        <title>Extraordinary preservation of gene collinearity over three hundred million years revealed in homosporous lycophytes.</title>
        <authorList>
            <person name="Li C."/>
            <person name="Wickell D."/>
            <person name="Kuo L.Y."/>
            <person name="Chen X."/>
            <person name="Nie B."/>
            <person name="Liao X."/>
            <person name="Peng D."/>
            <person name="Ji J."/>
            <person name="Jenkins J."/>
            <person name="Williams M."/>
            <person name="Shu S."/>
            <person name="Plott C."/>
            <person name="Barry K."/>
            <person name="Rajasekar S."/>
            <person name="Grimwood J."/>
            <person name="Han X."/>
            <person name="Sun S."/>
            <person name="Hou Z."/>
            <person name="He W."/>
            <person name="Dai G."/>
            <person name="Sun C."/>
            <person name="Schmutz J."/>
            <person name="Leebens-Mack J.H."/>
            <person name="Li F.W."/>
            <person name="Wang L."/>
        </authorList>
    </citation>
    <scope>NUCLEOTIDE SEQUENCE [LARGE SCALE GENOMIC DNA]</scope>
    <source>
        <strain evidence="2">cv. PW_Plant_1</strain>
    </source>
</reference>
<dbReference type="EMBL" id="CM055108">
    <property type="protein sequence ID" value="KAJ7524584.1"/>
    <property type="molecule type" value="Genomic_DNA"/>
</dbReference>
<proteinExistence type="predicted"/>
<dbReference type="Proteomes" id="UP001162992">
    <property type="component" value="Chromosome 17"/>
</dbReference>
<accession>A0ACC2B474</accession>
<evidence type="ECO:0000313" key="2">
    <source>
        <dbReference type="Proteomes" id="UP001162992"/>
    </source>
</evidence>
<sequence length="140" mass="15377">MEMDEAERGAQEEEEEEVQECASEQGPSASFVVDTENAATIAENSVAVKLSLLVNGIVQQTQTAMENFLSAINEIDASSSDVIEDIHQTRACALERKTKLEEDRDRFQRAACKVLDMLNVTSLMNVPNGDYSSAKEDSSQ</sequence>